<comment type="caution">
    <text evidence="4">The sequence shown here is derived from an EMBL/GenBank/DDBJ whole genome shotgun (WGS) entry which is preliminary data.</text>
</comment>
<proteinExistence type="predicted"/>
<dbReference type="CDD" id="cd14814">
    <property type="entry name" value="Peptidase_M15"/>
    <property type="match status" value="1"/>
</dbReference>
<evidence type="ECO:0000256" key="2">
    <source>
        <dbReference type="SAM" id="Phobius"/>
    </source>
</evidence>
<keyword evidence="2" id="KW-0812">Transmembrane</keyword>
<feature type="transmembrane region" description="Helical" evidence="2">
    <location>
        <begin position="43"/>
        <end position="62"/>
    </location>
</feature>
<dbReference type="PANTHER" id="PTHR34385">
    <property type="entry name" value="D-ALANYL-D-ALANINE CARBOXYPEPTIDASE"/>
    <property type="match status" value="1"/>
</dbReference>
<feature type="region of interest" description="Disordered" evidence="1">
    <location>
        <begin position="1"/>
        <end position="33"/>
    </location>
</feature>
<keyword evidence="2" id="KW-1133">Transmembrane helix</keyword>
<gene>
    <name evidence="4" type="ORF">ACH47X_15520</name>
</gene>
<sequence>MRHGDHALVPRRTRRPGAQGAHAAVPAAGHTARSSRMVRRSSFAVAAALTTVALTTTAAVSFTGNDGDAVASAAEKVAQPTTQPVAITSAVVTDPEVRSASEKADAVLTDADYVTQEGDLNSKERRKLRAATRELRGMVSQARDAAVTPTALRQNTAASRSTERVSLADRAADASASAGSATTDDAARDPAADATDPTNLAVTAAGVTPLGGQQTESLPILATPLADSVVSTAAAQESEQAEKSADAEAAAENAAATPSADRIEKVTTSLQRLITETDGDAVVSVKPGPTPEEIAAAKKAAEERREARAERRAERKAEEAREKAAARAKQMAKAAKNYGNGRIPSSVLCGVSFAKGEQLRCDAAVALEDLNQAFRGKFGRNLKLTDGYRSYTEQVAVAASRGALAAVPGTSNHGLGQAVDLSGGIQSFGSAEFRWMQANAGKFGWKHPGWAQAGGSKPEAWHWEYGTKY</sequence>
<keyword evidence="4" id="KW-0378">Hydrolase</keyword>
<organism evidence="4 5">
    <name type="scientific">Promicromonospora kroppenstedtii</name>
    <dbReference type="NCBI Taxonomy" id="440482"/>
    <lineage>
        <taxon>Bacteria</taxon>
        <taxon>Bacillati</taxon>
        <taxon>Actinomycetota</taxon>
        <taxon>Actinomycetes</taxon>
        <taxon>Micrococcales</taxon>
        <taxon>Promicromonosporaceae</taxon>
        <taxon>Promicromonospora</taxon>
    </lineage>
</organism>
<evidence type="ECO:0000313" key="5">
    <source>
        <dbReference type="Proteomes" id="UP001611580"/>
    </source>
</evidence>
<dbReference type="EC" id="3.4.-.-" evidence="4"/>
<dbReference type="PANTHER" id="PTHR34385:SF1">
    <property type="entry name" value="PEPTIDOGLYCAN L-ALANYL-D-GLUTAMATE ENDOPEPTIDASE CWLK"/>
    <property type="match status" value="1"/>
</dbReference>
<dbReference type="Proteomes" id="UP001611580">
    <property type="component" value="Unassembled WGS sequence"/>
</dbReference>
<dbReference type="InterPro" id="IPR052179">
    <property type="entry name" value="DD-CPase-like"/>
</dbReference>
<dbReference type="Pfam" id="PF02557">
    <property type="entry name" value="VanY"/>
    <property type="match status" value="1"/>
</dbReference>
<dbReference type="InterPro" id="IPR003709">
    <property type="entry name" value="VanY-like_core_dom"/>
</dbReference>
<dbReference type="Gene3D" id="3.30.1380.10">
    <property type="match status" value="1"/>
</dbReference>
<feature type="region of interest" description="Disordered" evidence="1">
    <location>
        <begin position="137"/>
        <end position="198"/>
    </location>
</feature>
<dbReference type="InterPro" id="IPR009045">
    <property type="entry name" value="Zn_M74/Hedgehog-like"/>
</dbReference>
<evidence type="ECO:0000256" key="1">
    <source>
        <dbReference type="SAM" id="MobiDB-lite"/>
    </source>
</evidence>
<dbReference type="SUPFAM" id="SSF55166">
    <property type="entry name" value="Hedgehog/DD-peptidase"/>
    <property type="match status" value="1"/>
</dbReference>
<keyword evidence="5" id="KW-1185">Reference proteome</keyword>
<feature type="compositionally biased region" description="Low complexity" evidence="1">
    <location>
        <begin position="173"/>
        <end position="184"/>
    </location>
</feature>
<evidence type="ECO:0000313" key="4">
    <source>
        <dbReference type="EMBL" id="MFI2488322.1"/>
    </source>
</evidence>
<protein>
    <submittedName>
        <fullName evidence="4">M15 family metallopeptidase</fullName>
        <ecNumber evidence="4">3.4.-.-</ecNumber>
    </submittedName>
</protein>
<keyword evidence="2" id="KW-0472">Membrane</keyword>
<dbReference type="GO" id="GO:0016787">
    <property type="term" value="F:hydrolase activity"/>
    <property type="evidence" value="ECO:0007669"/>
    <property type="project" value="UniProtKB-KW"/>
</dbReference>
<evidence type="ECO:0000259" key="3">
    <source>
        <dbReference type="Pfam" id="PF02557"/>
    </source>
</evidence>
<feature type="compositionally biased region" description="Basic and acidic residues" evidence="1">
    <location>
        <begin position="161"/>
        <end position="172"/>
    </location>
</feature>
<dbReference type="EMBL" id="JBIRYI010000009">
    <property type="protein sequence ID" value="MFI2488322.1"/>
    <property type="molecule type" value="Genomic_DNA"/>
</dbReference>
<feature type="compositionally biased region" description="Low complexity" evidence="1">
    <location>
        <begin position="16"/>
        <end position="32"/>
    </location>
</feature>
<reference evidence="4 5" key="1">
    <citation type="submission" date="2024-10" db="EMBL/GenBank/DDBJ databases">
        <title>The Natural Products Discovery Center: Release of the First 8490 Sequenced Strains for Exploring Actinobacteria Biosynthetic Diversity.</title>
        <authorList>
            <person name="Kalkreuter E."/>
            <person name="Kautsar S.A."/>
            <person name="Yang D."/>
            <person name="Bader C.D."/>
            <person name="Teijaro C.N."/>
            <person name="Fluegel L."/>
            <person name="Davis C.M."/>
            <person name="Simpson J.R."/>
            <person name="Lauterbach L."/>
            <person name="Steele A.D."/>
            <person name="Gui C."/>
            <person name="Meng S."/>
            <person name="Li G."/>
            <person name="Viehrig K."/>
            <person name="Ye F."/>
            <person name="Su P."/>
            <person name="Kiefer A.F."/>
            <person name="Nichols A."/>
            <person name="Cepeda A.J."/>
            <person name="Yan W."/>
            <person name="Fan B."/>
            <person name="Jiang Y."/>
            <person name="Adhikari A."/>
            <person name="Zheng C.-J."/>
            <person name="Schuster L."/>
            <person name="Cowan T.M."/>
            <person name="Smanski M.J."/>
            <person name="Chevrette M.G."/>
            <person name="De Carvalho L.P.S."/>
            <person name="Shen B."/>
        </authorList>
    </citation>
    <scope>NUCLEOTIDE SEQUENCE [LARGE SCALE GENOMIC DNA]</scope>
    <source>
        <strain evidence="4 5">NPDC019481</strain>
    </source>
</reference>
<feature type="region of interest" description="Disordered" evidence="1">
    <location>
        <begin position="300"/>
        <end position="322"/>
    </location>
</feature>
<feature type="domain" description="D-alanyl-D-alanine carboxypeptidase-like core" evidence="3">
    <location>
        <begin position="357"/>
        <end position="465"/>
    </location>
</feature>
<name>A0ABW7XLB4_9MICO</name>
<feature type="compositionally biased region" description="Polar residues" evidence="1">
    <location>
        <begin position="151"/>
        <end position="160"/>
    </location>
</feature>
<accession>A0ABW7XLB4</accession>
<dbReference type="RefSeq" id="WP_397405493.1">
    <property type="nucleotide sequence ID" value="NZ_JBIRYI010000009.1"/>
</dbReference>